<dbReference type="KEGG" id="vg:19526282"/>
<name>A0A024B1H5_9CAUD</name>
<dbReference type="EMBL" id="KJ489399">
    <property type="protein sequence ID" value="AHZ10300.1"/>
    <property type="molecule type" value="Genomic_DNA"/>
</dbReference>
<evidence type="ECO:0000313" key="1">
    <source>
        <dbReference type="EMBL" id="AHZ10300.1"/>
    </source>
</evidence>
<evidence type="ECO:0000313" key="2">
    <source>
        <dbReference type="Proteomes" id="UP000026900"/>
    </source>
</evidence>
<dbReference type="RefSeq" id="YP_009036731.1">
    <property type="nucleotide sequence ID" value="NC_024213.1"/>
</dbReference>
<organism evidence="1 2">
    <name type="scientific">Bacillus phage Hakuna</name>
    <dbReference type="NCBI Taxonomy" id="1486659"/>
    <lineage>
        <taxon>Viruses</taxon>
        <taxon>Duplodnaviria</taxon>
        <taxon>Heunggongvirae</taxon>
        <taxon>Uroviricota</taxon>
        <taxon>Caudoviricetes</taxon>
        <taxon>Herelleviridae</taxon>
        <taxon>Bastillevirinae</taxon>
        <taxon>Wphvirus</taxon>
        <taxon>Wphvirus hakuna</taxon>
    </lineage>
</organism>
<keyword evidence="2" id="KW-1185">Reference proteome</keyword>
<dbReference type="Proteomes" id="UP000026900">
    <property type="component" value="Segment"/>
</dbReference>
<accession>A0A024B1H5</accession>
<proteinExistence type="predicted"/>
<sequence>MLTVYFMCGNLSLYLIIRRLLHMKVERLELYAMLALARHIKSSMNLAVKHNWNCTVTKYSSVEVKDAYRYTGNEFKSISQFYAICYKLRDKGLIFLTVGNRYNKSWMSFKHEGIDIMKQYKKSACK</sequence>
<protein>
    <submittedName>
        <fullName evidence="1">Uncharacterized protein</fullName>
    </submittedName>
</protein>
<reference evidence="2" key="1">
    <citation type="submission" date="2014-09" db="EMBL/GenBank/DDBJ databases">
        <authorList>
            <person name="Sauder A.B."/>
            <person name="McKenzie Q.R."/>
            <person name="Temple L.M."/>
            <person name="Alexis B.K."/>
            <person name="Al-Atrache Z."/>
            <person name="Lewis L.O."/>
            <person name="Loesser-Casey K.E."/>
            <person name="Mitchell K.J."/>
        </authorList>
    </citation>
    <scope>NUCLEOTIDE SEQUENCE [LARGE SCALE GENOMIC DNA]</scope>
</reference>
<dbReference type="GeneID" id="19526282"/>